<evidence type="ECO:0000256" key="6">
    <source>
        <dbReference type="SAM" id="Phobius"/>
    </source>
</evidence>
<dbReference type="Pfam" id="PF11271">
    <property type="entry name" value="PorA"/>
    <property type="match status" value="1"/>
</dbReference>
<feature type="transmembrane region" description="Helical" evidence="6">
    <location>
        <begin position="496"/>
        <end position="515"/>
    </location>
</feature>
<keyword evidence="4 6" id="KW-1133">Transmembrane helix</keyword>
<sequence>MPERRVMAGILLTMGVFGISAAFLVRFQAADALVKAPVGIEMRQSLVGAGSYLDLAGGVRVPDARIATTRTLHGIPDLSVGGTAVWDSFAMTEDEGSGTELDVTSWRLAFDRRSGLLTGCCGASVAKDTGVRQSGLGYVWPIGAVGRGDHQVFDPVTGRAWPAVYSGEEKVGGIGTYRFVQRIPATPVAEIKGVSGRLFGLDRAKRYDADRTYEATVTLWVDPRTGWPVDRREETVAKLVTRTAPGTVVLATTDVRLDEAGRADAARRSLGYAQRIRAATIIVPAAAGTAGTMLVCAGAITAGLGSLRPRRLRALARALRPVLGVCAVGFLAVRLYEGRAEVGAALDGLSYRPFAAALALVVAGLVCMMLAWRTILADLGSPLPRRRAARVMFLGQLGKYVPGSVWSVVGMAELGSDEGVPRRRTLAATAISLAITLACALALSITRLPALYWPVLVAVVVGLHPRALTLGVGALMRLTRRDPLERTVSGRGVLRATGWTVLGWTLWGSHVWVLAAAVAPDEPVLRLWPLAVGVYALAWASGILFLLAPAGLGVLDGALVLGLTPALGGGAALTVAVVTRAVLVLADLVVAVAGILASAQFSGRKSTELT</sequence>
<feature type="transmembrane region" description="Helical" evidence="6">
    <location>
        <begin position="451"/>
        <end position="475"/>
    </location>
</feature>
<comment type="caution">
    <text evidence="7">The sequence shown here is derived from an EMBL/GenBank/DDBJ whole genome shotgun (WGS) entry which is preliminary data.</text>
</comment>
<evidence type="ECO:0000256" key="3">
    <source>
        <dbReference type="ARBA" id="ARBA00022692"/>
    </source>
</evidence>
<dbReference type="Proteomes" id="UP001501237">
    <property type="component" value="Unassembled WGS sequence"/>
</dbReference>
<gene>
    <name evidence="7" type="ORF">GCM10010468_03270</name>
</gene>
<protein>
    <submittedName>
        <fullName evidence="7">Uncharacterized protein</fullName>
    </submittedName>
</protein>
<reference evidence="8" key="1">
    <citation type="journal article" date="2019" name="Int. J. Syst. Evol. Microbiol.">
        <title>The Global Catalogue of Microorganisms (GCM) 10K type strain sequencing project: providing services to taxonomists for standard genome sequencing and annotation.</title>
        <authorList>
            <consortium name="The Broad Institute Genomics Platform"/>
            <consortium name="The Broad Institute Genome Sequencing Center for Infectious Disease"/>
            <person name="Wu L."/>
            <person name="Ma J."/>
        </authorList>
    </citation>
    <scope>NUCLEOTIDE SEQUENCE [LARGE SCALE GENOMIC DNA]</scope>
    <source>
        <strain evidence="8">JCM 9377</strain>
    </source>
</reference>
<feature type="transmembrane region" description="Helical" evidence="6">
    <location>
        <begin position="356"/>
        <end position="376"/>
    </location>
</feature>
<name>A0ABP6PWB9_9ACTN</name>
<keyword evidence="5 6" id="KW-0472">Membrane</keyword>
<evidence type="ECO:0000313" key="7">
    <source>
        <dbReference type="EMBL" id="GAA3193799.1"/>
    </source>
</evidence>
<dbReference type="InterPro" id="IPR021424">
    <property type="entry name" value="PorA"/>
</dbReference>
<organism evidence="7 8">
    <name type="scientific">Actinocorallia longicatena</name>
    <dbReference type="NCBI Taxonomy" id="111803"/>
    <lineage>
        <taxon>Bacteria</taxon>
        <taxon>Bacillati</taxon>
        <taxon>Actinomycetota</taxon>
        <taxon>Actinomycetes</taxon>
        <taxon>Streptosporangiales</taxon>
        <taxon>Thermomonosporaceae</taxon>
        <taxon>Actinocorallia</taxon>
    </lineage>
</organism>
<dbReference type="InterPro" id="IPR022791">
    <property type="entry name" value="L-PG_synthase/AglD"/>
</dbReference>
<feature type="transmembrane region" description="Helical" evidence="6">
    <location>
        <begin position="554"/>
        <end position="575"/>
    </location>
</feature>
<evidence type="ECO:0000256" key="4">
    <source>
        <dbReference type="ARBA" id="ARBA00022989"/>
    </source>
</evidence>
<evidence type="ECO:0000256" key="2">
    <source>
        <dbReference type="ARBA" id="ARBA00022475"/>
    </source>
</evidence>
<evidence type="ECO:0000256" key="1">
    <source>
        <dbReference type="ARBA" id="ARBA00004651"/>
    </source>
</evidence>
<feature type="transmembrane region" description="Helical" evidence="6">
    <location>
        <begin position="426"/>
        <end position="445"/>
    </location>
</feature>
<comment type="subcellular location">
    <subcellularLocation>
        <location evidence="1">Cell membrane</location>
        <topology evidence="1">Multi-pass membrane protein</topology>
    </subcellularLocation>
</comment>
<dbReference type="EMBL" id="BAAAUV010000001">
    <property type="protein sequence ID" value="GAA3193799.1"/>
    <property type="molecule type" value="Genomic_DNA"/>
</dbReference>
<proteinExistence type="predicted"/>
<keyword evidence="2" id="KW-1003">Cell membrane</keyword>
<dbReference type="Pfam" id="PF03706">
    <property type="entry name" value="LPG_synthase_TM"/>
    <property type="match status" value="1"/>
</dbReference>
<keyword evidence="8" id="KW-1185">Reference proteome</keyword>
<keyword evidence="3 6" id="KW-0812">Transmembrane</keyword>
<accession>A0ABP6PWB9</accession>
<feature type="transmembrane region" description="Helical" evidence="6">
    <location>
        <begin position="527"/>
        <end position="547"/>
    </location>
</feature>
<evidence type="ECO:0000313" key="8">
    <source>
        <dbReference type="Proteomes" id="UP001501237"/>
    </source>
</evidence>
<feature type="transmembrane region" description="Helical" evidence="6">
    <location>
        <begin position="581"/>
        <end position="601"/>
    </location>
</feature>
<feature type="transmembrane region" description="Helical" evidence="6">
    <location>
        <begin position="318"/>
        <end position="336"/>
    </location>
</feature>
<evidence type="ECO:0000256" key="5">
    <source>
        <dbReference type="ARBA" id="ARBA00023136"/>
    </source>
</evidence>
<feature type="transmembrane region" description="Helical" evidence="6">
    <location>
        <begin position="281"/>
        <end position="306"/>
    </location>
</feature>